<organism evidence="3 4">
    <name type="scientific">Nonomuraea spiralis</name>
    <dbReference type="NCBI Taxonomy" id="46182"/>
    <lineage>
        <taxon>Bacteria</taxon>
        <taxon>Bacillati</taxon>
        <taxon>Actinomycetota</taxon>
        <taxon>Actinomycetes</taxon>
        <taxon>Streptosporangiales</taxon>
        <taxon>Streptosporangiaceae</taxon>
        <taxon>Nonomuraea</taxon>
    </lineage>
</organism>
<feature type="domain" description="PepSY" evidence="2">
    <location>
        <begin position="139"/>
        <end position="197"/>
    </location>
</feature>
<dbReference type="RefSeq" id="WP_189652611.1">
    <property type="nucleotide sequence ID" value="NZ_BMRC01000029.1"/>
</dbReference>
<feature type="region of interest" description="Disordered" evidence="1">
    <location>
        <begin position="33"/>
        <end position="56"/>
    </location>
</feature>
<feature type="compositionally biased region" description="Low complexity" evidence="1">
    <location>
        <begin position="37"/>
        <end position="56"/>
    </location>
</feature>
<dbReference type="Proteomes" id="UP001589647">
    <property type="component" value="Unassembled WGS sequence"/>
</dbReference>
<accession>A0ABV5IJ79</accession>
<gene>
    <name evidence="3" type="ORF">ACFFV7_25590</name>
</gene>
<sequence length="201" mass="20455">MNKSIIGALVGAAVLAAGCGGAVRQLDQFAVEPSPAPSMGSPPATGTMSPSPGSSTMMPGAGQLKEAAKVALDAVPGSKLVSIESEQNGKLWEVKVVGSDGTEHEMDVQSGKVVKGPTAKQEDAQVKAKRRDLVAAAKLDYVQAADKIVAAVPEGHVTELKLGTENGKGVWEADVVTPDGTKHEVMVDAATGTVTKKNATS</sequence>
<evidence type="ECO:0000256" key="1">
    <source>
        <dbReference type="SAM" id="MobiDB-lite"/>
    </source>
</evidence>
<comment type="caution">
    <text evidence="3">The sequence shown here is derived from an EMBL/GenBank/DDBJ whole genome shotgun (WGS) entry which is preliminary data.</text>
</comment>
<dbReference type="InterPro" id="IPR025711">
    <property type="entry name" value="PepSY"/>
</dbReference>
<proteinExistence type="predicted"/>
<evidence type="ECO:0000313" key="3">
    <source>
        <dbReference type="EMBL" id="MFB9204591.1"/>
    </source>
</evidence>
<evidence type="ECO:0000259" key="2">
    <source>
        <dbReference type="Pfam" id="PF03413"/>
    </source>
</evidence>
<keyword evidence="4" id="KW-1185">Reference proteome</keyword>
<feature type="domain" description="PepSY" evidence="2">
    <location>
        <begin position="65"/>
        <end position="115"/>
    </location>
</feature>
<dbReference type="Pfam" id="PF03413">
    <property type="entry name" value="PepSY"/>
    <property type="match status" value="2"/>
</dbReference>
<dbReference type="Gene3D" id="3.10.450.40">
    <property type="match status" value="2"/>
</dbReference>
<dbReference type="PROSITE" id="PS51257">
    <property type="entry name" value="PROKAR_LIPOPROTEIN"/>
    <property type="match status" value="1"/>
</dbReference>
<reference evidence="3 4" key="1">
    <citation type="submission" date="2024-09" db="EMBL/GenBank/DDBJ databases">
        <authorList>
            <person name="Sun Q."/>
            <person name="Mori K."/>
        </authorList>
    </citation>
    <scope>NUCLEOTIDE SEQUENCE [LARGE SCALE GENOMIC DNA]</scope>
    <source>
        <strain evidence="3 4">CCM 3426</strain>
    </source>
</reference>
<name>A0ABV5IJ79_9ACTN</name>
<evidence type="ECO:0000313" key="4">
    <source>
        <dbReference type="Proteomes" id="UP001589647"/>
    </source>
</evidence>
<dbReference type="EMBL" id="JBHMEI010000018">
    <property type="protein sequence ID" value="MFB9204591.1"/>
    <property type="molecule type" value="Genomic_DNA"/>
</dbReference>
<protein>
    <submittedName>
        <fullName evidence="3">PepSY domain-containing protein</fullName>
    </submittedName>
</protein>